<proteinExistence type="predicted"/>
<keyword evidence="3" id="KW-1185">Reference proteome</keyword>
<name>A0A9Q3FC20_9BASI</name>
<feature type="region of interest" description="Disordered" evidence="1">
    <location>
        <begin position="248"/>
        <end position="286"/>
    </location>
</feature>
<gene>
    <name evidence="2" type="ORF">O181_075984</name>
</gene>
<feature type="compositionally biased region" description="Basic and acidic residues" evidence="1">
    <location>
        <begin position="16"/>
        <end position="30"/>
    </location>
</feature>
<reference evidence="2" key="1">
    <citation type="submission" date="2021-03" db="EMBL/GenBank/DDBJ databases">
        <title>Draft genome sequence of rust myrtle Austropuccinia psidii MF-1, a brazilian biotype.</title>
        <authorList>
            <person name="Quecine M.C."/>
            <person name="Pachon D.M.R."/>
            <person name="Bonatelli M.L."/>
            <person name="Correr F.H."/>
            <person name="Franceschini L.M."/>
            <person name="Leite T.F."/>
            <person name="Margarido G.R.A."/>
            <person name="Almeida C.A."/>
            <person name="Ferrarezi J.A."/>
            <person name="Labate C.A."/>
        </authorList>
    </citation>
    <scope>NUCLEOTIDE SEQUENCE</scope>
    <source>
        <strain evidence="2">MF-1</strain>
    </source>
</reference>
<comment type="caution">
    <text evidence="2">The sequence shown here is derived from an EMBL/GenBank/DDBJ whole genome shotgun (WGS) entry which is preliminary data.</text>
</comment>
<evidence type="ECO:0000313" key="3">
    <source>
        <dbReference type="Proteomes" id="UP000765509"/>
    </source>
</evidence>
<dbReference type="Proteomes" id="UP000765509">
    <property type="component" value="Unassembled WGS sequence"/>
</dbReference>
<dbReference type="AlphaFoldDB" id="A0A9Q3FC20"/>
<protein>
    <submittedName>
        <fullName evidence="2">Uncharacterized protein</fullName>
    </submittedName>
</protein>
<feature type="compositionally biased region" description="Polar residues" evidence="1">
    <location>
        <begin position="267"/>
        <end position="280"/>
    </location>
</feature>
<evidence type="ECO:0000313" key="2">
    <source>
        <dbReference type="EMBL" id="MBW0536269.1"/>
    </source>
</evidence>
<feature type="compositionally biased region" description="Polar residues" evidence="1">
    <location>
        <begin position="1"/>
        <end position="11"/>
    </location>
</feature>
<feature type="region of interest" description="Disordered" evidence="1">
    <location>
        <begin position="1"/>
        <end position="59"/>
    </location>
</feature>
<organism evidence="2 3">
    <name type="scientific">Austropuccinia psidii MF-1</name>
    <dbReference type="NCBI Taxonomy" id="1389203"/>
    <lineage>
        <taxon>Eukaryota</taxon>
        <taxon>Fungi</taxon>
        <taxon>Dikarya</taxon>
        <taxon>Basidiomycota</taxon>
        <taxon>Pucciniomycotina</taxon>
        <taxon>Pucciniomycetes</taxon>
        <taxon>Pucciniales</taxon>
        <taxon>Sphaerophragmiaceae</taxon>
        <taxon>Austropuccinia</taxon>
    </lineage>
</organism>
<feature type="compositionally biased region" description="Polar residues" evidence="1">
    <location>
        <begin position="248"/>
        <end position="260"/>
    </location>
</feature>
<sequence length="493" mass="56070">MQTSQANTPVTPSEPEGSKEKGKRHSEGHITARNWTPIATQRSRKPQNSASIQGKPTLTDCTGKITIINPVLTSKGKFPKAVDNKFVQGTIKETLASKGTHQRTEKACPEPEDLEEDTFDTVLDGKTLREIIPTLPFTFQFNRNLKPEDWKDMDQVLQLHQLFKDFQWSMDNKRFNLASHWEELAASCQKICLKEIDFKELMIITKGWNPTRQFRLLEVRANRIRENQATIQAIEEQLTQTGNIHIPSGSQGAGQISSPVASHHSKTNISVAKSQHSSHSQRTRPETVRIGERNTQEPEVVLNHFRISSPLNRNITPTQIEDIAVSCESSLNSDALWLQMSQYAEKTQKQFAEIEASHERMIKLTASMDKIVKTLQKGNAQLSKASEETNKRLNIVLEKQHHSRRDRNCLDKDINKLLNVYHNMKPQPQGHVMDNPYYQDDIKLDAILVNEARSPSQYQDGDNMSYSEKEALKQLPEASSWPKVCGTGEYDHM</sequence>
<feature type="compositionally biased region" description="Polar residues" evidence="1">
    <location>
        <begin position="33"/>
        <end position="59"/>
    </location>
</feature>
<accession>A0A9Q3FC20</accession>
<evidence type="ECO:0000256" key="1">
    <source>
        <dbReference type="SAM" id="MobiDB-lite"/>
    </source>
</evidence>
<dbReference type="EMBL" id="AVOT02041010">
    <property type="protein sequence ID" value="MBW0536269.1"/>
    <property type="molecule type" value="Genomic_DNA"/>
</dbReference>